<sequence>MKNTNTLLGAGLLLAGAVYLLGSRKKGNPKPKGFPKGDSDKRFTEEFNPNAGQSIPVSEATKLAKKYKKKYKDNTSSNYCNIEVIEAIRQTTDCYGIRIYRTLDDEGLHGIAIVGVDEHGVDILSAKDNLPVATLVAGSYEKCPYNCEGTRLT</sequence>
<organism evidence="2 3">
    <name type="scientific">Hymenobacter gelipurpurascens</name>
    <dbReference type="NCBI Taxonomy" id="89968"/>
    <lineage>
        <taxon>Bacteria</taxon>
        <taxon>Pseudomonadati</taxon>
        <taxon>Bacteroidota</taxon>
        <taxon>Cytophagia</taxon>
        <taxon>Cytophagales</taxon>
        <taxon>Hymenobacteraceae</taxon>
        <taxon>Hymenobacter</taxon>
    </lineage>
</organism>
<gene>
    <name evidence="2" type="ORF">SAMN06265337_3595</name>
</gene>
<evidence type="ECO:0000313" key="3">
    <source>
        <dbReference type="Proteomes" id="UP000198131"/>
    </source>
</evidence>
<name>A0A212UF99_9BACT</name>
<dbReference type="Proteomes" id="UP000198131">
    <property type="component" value="Unassembled WGS sequence"/>
</dbReference>
<protein>
    <submittedName>
        <fullName evidence="2">Uncharacterized protein</fullName>
    </submittedName>
</protein>
<evidence type="ECO:0000313" key="2">
    <source>
        <dbReference type="EMBL" id="SNC76853.1"/>
    </source>
</evidence>
<evidence type="ECO:0000256" key="1">
    <source>
        <dbReference type="SAM" id="MobiDB-lite"/>
    </source>
</evidence>
<dbReference type="EMBL" id="FYEW01000002">
    <property type="protein sequence ID" value="SNC76853.1"/>
    <property type="molecule type" value="Genomic_DNA"/>
</dbReference>
<keyword evidence="3" id="KW-1185">Reference proteome</keyword>
<dbReference type="OrthoDB" id="661524at2"/>
<accession>A0A212UF99</accession>
<dbReference type="AlphaFoldDB" id="A0A212UF99"/>
<reference evidence="3" key="1">
    <citation type="submission" date="2017-06" db="EMBL/GenBank/DDBJ databases">
        <authorList>
            <person name="Varghese N."/>
            <person name="Submissions S."/>
        </authorList>
    </citation>
    <scope>NUCLEOTIDE SEQUENCE [LARGE SCALE GENOMIC DNA]</scope>
    <source>
        <strain evidence="3">DSM 11116</strain>
    </source>
</reference>
<proteinExistence type="predicted"/>
<feature type="region of interest" description="Disordered" evidence="1">
    <location>
        <begin position="24"/>
        <end position="52"/>
    </location>
</feature>
<dbReference type="RefSeq" id="WP_088844860.1">
    <property type="nucleotide sequence ID" value="NZ_FYEW01000002.1"/>
</dbReference>
<feature type="compositionally biased region" description="Basic and acidic residues" evidence="1">
    <location>
        <begin position="35"/>
        <end position="45"/>
    </location>
</feature>